<name>X7ZX06_MYCXE</name>
<organism evidence="2">
    <name type="scientific">Mycobacterium xenopi 4042</name>
    <dbReference type="NCBI Taxonomy" id="1299334"/>
    <lineage>
        <taxon>Bacteria</taxon>
        <taxon>Bacillati</taxon>
        <taxon>Actinomycetota</taxon>
        <taxon>Actinomycetes</taxon>
        <taxon>Mycobacteriales</taxon>
        <taxon>Mycobacteriaceae</taxon>
        <taxon>Mycobacterium</taxon>
    </lineage>
</organism>
<feature type="compositionally biased region" description="Low complexity" evidence="1">
    <location>
        <begin position="24"/>
        <end position="37"/>
    </location>
</feature>
<gene>
    <name evidence="2" type="ORF">I553_5349</name>
</gene>
<dbReference type="AlphaFoldDB" id="X7ZX06"/>
<evidence type="ECO:0000313" key="2">
    <source>
        <dbReference type="EMBL" id="EUA23581.1"/>
    </source>
</evidence>
<dbReference type="EMBL" id="JAOB01000069">
    <property type="protein sequence ID" value="EUA23581.1"/>
    <property type="molecule type" value="Genomic_DNA"/>
</dbReference>
<evidence type="ECO:0000256" key="1">
    <source>
        <dbReference type="SAM" id="MobiDB-lite"/>
    </source>
</evidence>
<sequence length="37" mass="4046">MSSSRGFSNWPESISTRPCSRKVSTSSPNSPASSRWT</sequence>
<proteinExistence type="predicted"/>
<reference evidence="2" key="1">
    <citation type="submission" date="2014-01" db="EMBL/GenBank/DDBJ databases">
        <authorList>
            <person name="Brown-Elliot B."/>
            <person name="Wallace R."/>
            <person name="Lenaerts A."/>
            <person name="Ordway D."/>
            <person name="DeGroote M.A."/>
            <person name="Parker T."/>
            <person name="Sizemore C."/>
            <person name="Tallon L.J."/>
            <person name="Sadzewicz L.K."/>
            <person name="Sengamalay N."/>
            <person name="Fraser C.M."/>
            <person name="Hine E."/>
            <person name="Shefchek K.A."/>
            <person name="Das S.P."/>
            <person name="Tettelin H."/>
        </authorList>
    </citation>
    <scope>NUCLEOTIDE SEQUENCE [LARGE SCALE GENOMIC DNA]</scope>
    <source>
        <strain evidence="2">4042</strain>
    </source>
</reference>
<feature type="compositionally biased region" description="Polar residues" evidence="1">
    <location>
        <begin position="1"/>
        <end position="18"/>
    </location>
</feature>
<protein>
    <submittedName>
        <fullName evidence="2">Putative cytochrome P450</fullName>
    </submittedName>
</protein>
<comment type="caution">
    <text evidence="2">The sequence shown here is derived from an EMBL/GenBank/DDBJ whole genome shotgun (WGS) entry which is preliminary data.</text>
</comment>
<accession>X7ZX06</accession>
<feature type="region of interest" description="Disordered" evidence="1">
    <location>
        <begin position="1"/>
        <end position="37"/>
    </location>
</feature>